<keyword evidence="3" id="KW-1185">Reference proteome</keyword>
<evidence type="ECO:0000313" key="2">
    <source>
        <dbReference type="EMBL" id="KAG2087260.1"/>
    </source>
</evidence>
<dbReference type="EMBL" id="JABBWM010000134">
    <property type="protein sequence ID" value="KAG2087260.1"/>
    <property type="molecule type" value="Genomic_DNA"/>
</dbReference>
<evidence type="ECO:0000313" key="3">
    <source>
        <dbReference type="Proteomes" id="UP000823399"/>
    </source>
</evidence>
<organism evidence="2 3">
    <name type="scientific">Suillus discolor</name>
    <dbReference type="NCBI Taxonomy" id="1912936"/>
    <lineage>
        <taxon>Eukaryota</taxon>
        <taxon>Fungi</taxon>
        <taxon>Dikarya</taxon>
        <taxon>Basidiomycota</taxon>
        <taxon>Agaricomycotina</taxon>
        <taxon>Agaricomycetes</taxon>
        <taxon>Agaricomycetidae</taxon>
        <taxon>Boletales</taxon>
        <taxon>Suillineae</taxon>
        <taxon>Suillaceae</taxon>
        <taxon>Suillus</taxon>
    </lineage>
</organism>
<dbReference type="AlphaFoldDB" id="A0A9P7JLR9"/>
<gene>
    <name evidence="2" type="ORF">F5147DRAFT_658997</name>
</gene>
<dbReference type="RefSeq" id="XP_041285147.1">
    <property type="nucleotide sequence ID" value="XM_041434533.1"/>
</dbReference>
<feature type="region of interest" description="Disordered" evidence="1">
    <location>
        <begin position="1"/>
        <end position="43"/>
    </location>
</feature>
<evidence type="ECO:0000256" key="1">
    <source>
        <dbReference type="SAM" id="MobiDB-lite"/>
    </source>
</evidence>
<dbReference type="Proteomes" id="UP000823399">
    <property type="component" value="Unassembled WGS sequence"/>
</dbReference>
<reference evidence="2" key="1">
    <citation type="journal article" date="2020" name="New Phytol.">
        <title>Comparative genomics reveals dynamic genome evolution in host specialist ectomycorrhizal fungi.</title>
        <authorList>
            <person name="Lofgren L.A."/>
            <person name="Nguyen N.H."/>
            <person name="Vilgalys R."/>
            <person name="Ruytinx J."/>
            <person name="Liao H.L."/>
            <person name="Branco S."/>
            <person name="Kuo A."/>
            <person name="LaButti K."/>
            <person name="Lipzen A."/>
            <person name="Andreopoulos W."/>
            <person name="Pangilinan J."/>
            <person name="Riley R."/>
            <person name="Hundley H."/>
            <person name="Na H."/>
            <person name="Barry K."/>
            <person name="Grigoriev I.V."/>
            <person name="Stajich J.E."/>
            <person name="Kennedy P.G."/>
        </authorList>
    </citation>
    <scope>NUCLEOTIDE SEQUENCE</scope>
    <source>
        <strain evidence="2">FC423</strain>
    </source>
</reference>
<dbReference type="GeneID" id="64696792"/>
<feature type="compositionally biased region" description="Polar residues" evidence="1">
    <location>
        <begin position="1"/>
        <end position="14"/>
    </location>
</feature>
<name>A0A9P7JLR9_9AGAM</name>
<protein>
    <submittedName>
        <fullName evidence="2">Uncharacterized protein</fullName>
    </submittedName>
</protein>
<sequence>MSNNPWSSTKQQIPHQLEVSADQTPKLNLSSFPLPNKGSGQKHGKDWKAFFAHRLAQNKKKKERETPSAQQAQIENVWGDYNNTTRVFDSFSNQWDLYLAINPNSIPDGDDREDDDDIMPPMLLTIAPPPPPPSYSSFLNDIRSYFNSHKVASSAHYDHIETFVSVLLPSRICKMQWLHTCKLIGDLGQDLMVSEEQQGIIKSFLGYLVTLSEFKLSDIQSNLWDLGPHPSLCPFSELRAYSPGCKPLHFKAVFADYVVYKQCCHEFMNQPHMRATLLHGRLIWQLALHSLGIDHLPSVLDGISWEAVPFGLMLCSNDQSHFDNALLEEEIEFICGMYYMNKNDGSVEKVSWWPRPQAWAASSLNIGFWSAQCVSHFHNSAPNDANGPLSATQWKRSLKFNNTTLKMMKNIDVACYEFLLNKAPVWMDSDV</sequence>
<dbReference type="OrthoDB" id="3270336at2759"/>
<feature type="compositionally biased region" description="Polar residues" evidence="1">
    <location>
        <begin position="21"/>
        <end position="33"/>
    </location>
</feature>
<accession>A0A9P7JLR9</accession>
<comment type="caution">
    <text evidence="2">The sequence shown here is derived from an EMBL/GenBank/DDBJ whole genome shotgun (WGS) entry which is preliminary data.</text>
</comment>
<proteinExistence type="predicted"/>